<protein>
    <submittedName>
        <fullName evidence="2">Uncharacterized protein</fullName>
    </submittedName>
</protein>
<reference evidence="2 3" key="1">
    <citation type="journal article" date="2020" name="ISME J.">
        <title>Uncovering the hidden diversity of litter-decomposition mechanisms in mushroom-forming fungi.</title>
        <authorList>
            <person name="Floudas D."/>
            <person name="Bentzer J."/>
            <person name="Ahren D."/>
            <person name="Johansson T."/>
            <person name="Persson P."/>
            <person name="Tunlid A."/>
        </authorList>
    </citation>
    <scope>NUCLEOTIDE SEQUENCE [LARGE SCALE GENOMIC DNA]</scope>
    <source>
        <strain evidence="2 3">CBS 101986</strain>
    </source>
</reference>
<accession>A0A8H5F8B9</accession>
<name>A0A8H5F8B9_9AGAR</name>
<sequence>MMDSQSSSNARPSSSRLPRLLKTFAKVTFIPSPHSRSPPSPFDWLDKRNKICSASPVNVSENAAAPTNEISAQGIENDKPLEVSVDVNREVLEGLHALHTSSPATSPALILQTPTAPHTSGDLAEVDNIHRTENQPETTGVGSENASQGLRENNELKHAEATDQGMGITDSDSEVDDHDVDDHEECQSMPCCTNATLTYRRHLIQNEDRHFGDTNPSCENESTQVDGTLPEASNNDAGLTRDGVETLSCSSVVPSCSIVATNEPMAVDELPELPVREGSVTETAEATDTVMNSYPDANNDENCESKKQDCRIGDTSPSCESKATQVDGPPEETPNNDEGTIRDSTETPFCSSAVPSGPNPIDATDEPVAINELYTHEGSVTSPEPAHTLFQIEDDKSGCESDGHPDMFSEFLLIKSCPYRDQDTEFDTSDSLTAIDLNAGNDNTSSGEIQNHLNLPNPFESMSVSALAAELNSNITLPLEECQPVISMDKQHTETYGDTGNAGDIISPSTLKGDHTADRDTIKSPPSFDLNPFAHFPLVSHTASPTSSSRNSCSFLSGPLPVSTDGTQPLNSDNFDDFLYSPPTRAAGELHSLDTSRFVFVEDSRYYTDSPYSSYPPISQESSNDLPISLPALENTNAVIAISDHIDHLVPSLPTMTTFPALPHPDINDNNATNGGVTAGTVSIQSNVKLDFYDNIDEKREGAFLKLATSELKGGSAAQPTVTQHTLGSKALRMQPSTAGSDVSKVLHHAAASHTGYGKAYGERDVFEDGDGEGALCISKFVRAGAGDTNFYTPNLNIDGDIGRSTTEIRPDVFQPPRREGLECGLPELRHNQNNTLDAQREDLQGDCPQAASDWPQFGRRRSHDHASCEESLSHSDMMLCSRISVDSSSEWSESVLEAISAVSCSSSSFGSIV</sequence>
<feature type="compositionally biased region" description="Basic and acidic residues" evidence="1">
    <location>
        <begin position="303"/>
        <end position="312"/>
    </location>
</feature>
<dbReference type="EMBL" id="JAACJJ010000014">
    <property type="protein sequence ID" value="KAF5327505.1"/>
    <property type="molecule type" value="Genomic_DNA"/>
</dbReference>
<dbReference type="Proteomes" id="UP000567179">
    <property type="component" value="Unassembled WGS sequence"/>
</dbReference>
<proteinExistence type="predicted"/>
<feature type="region of interest" description="Disordered" evidence="1">
    <location>
        <begin position="277"/>
        <end position="365"/>
    </location>
</feature>
<keyword evidence="3" id="KW-1185">Reference proteome</keyword>
<feature type="compositionally biased region" description="Polar residues" evidence="1">
    <location>
        <begin position="214"/>
        <end position="235"/>
    </location>
</feature>
<feature type="compositionally biased region" description="Polar residues" evidence="1">
    <location>
        <begin position="315"/>
        <end position="324"/>
    </location>
</feature>
<feature type="region of interest" description="Disordered" evidence="1">
    <location>
        <begin position="210"/>
        <end position="235"/>
    </location>
</feature>
<evidence type="ECO:0000256" key="1">
    <source>
        <dbReference type="SAM" id="MobiDB-lite"/>
    </source>
</evidence>
<comment type="caution">
    <text evidence="2">The sequence shown here is derived from an EMBL/GenBank/DDBJ whole genome shotgun (WGS) entry which is preliminary data.</text>
</comment>
<dbReference type="AlphaFoldDB" id="A0A8H5F8B9"/>
<feature type="region of interest" description="Disordered" evidence="1">
    <location>
        <begin position="498"/>
        <end position="517"/>
    </location>
</feature>
<evidence type="ECO:0000313" key="2">
    <source>
        <dbReference type="EMBL" id="KAF5327505.1"/>
    </source>
</evidence>
<gene>
    <name evidence="2" type="ORF">D9619_004987</name>
</gene>
<feature type="compositionally biased region" description="Polar residues" evidence="1">
    <location>
        <begin position="280"/>
        <end position="296"/>
    </location>
</feature>
<evidence type="ECO:0000313" key="3">
    <source>
        <dbReference type="Proteomes" id="UP000567179"/>
    </source>
</evidence>
<feature type="region of interest" description="Disordered" evidence="1">
    <location>
        <begin position="159"/>
        <end position="185"/>
    </location>
</feature>
<feature type="compositionally biased region" description="Acidic residues" evidence="1">
    <location>
        <begin position="171"/>
        <end position="184"/>
    </location>
</feature>
<organism evidence="2 3">
    <name type="scientific">Psilocybe cf. subviscida</name>
    <dbReference type="NCBI Taxonomy" id="2480587"/>
    <lineage>
        <taxon>Eukaryota</taxon>
        <taxon>Fungi</taxon>
        <taxon>Dikarya</taxon>
        <taxon>Basidiomycota</taxon>
        <taxon>Agaricomycotina</taxon>
        <taxon>Agaricomycetes</taxon>
        <taxon>Agaricomycetidae</taxon>
        <taxon>Agaricales</taxon>
        <taxon>Agaricineae</taxon>
        <taxon>Strophariaceae</taxon>
        <taxon>Psilocybe</taxon>
    </lineage>
</organism>